<accession>B0SU16</accession>
<evidence type="ECO:0000313" key="2">
    <source>
        <dbReference type="Proteomes" id="UP000001847"/>
    </source>
</evidence>
<organism evidence="1 2">
    <name type="scientific">Leptospira biflexa serovar Patoc (strain Patoc 1 / ATCC 23582 / Paris)</name>
    <dbReference type="NCBI Taxonomy" id="456481"/>
    <lineage>
        <taxon>Bacteria</taxon>
        <taxon>Pseudomonadati</taxon>
        <taxon>Spirochaetota</taxon>
        <taxon>Spirochaetia</taxon>
        <taxon>Leptospirales</taxon>
        <taxon>Leptospiraceae</taxon>
        <taxon>Leptospira</taxon>
    </lineage>
</organism>
<gene>
    <name evidence="1" type="ordered locus">LEPBI_II0165</name>
</gene>
<dbReference type="AlphaFoldDB" id="B0SU16"/>
<dbReference type="EMBL" id="CP000787">
    <property type="protein sequence ID" value="ABZ99700.1"/>
    <property type="molecule type" value="Genomic_DNA"/>
</dbReference>
<dbReference type="HOGENOM" id="CLU_3272202_0_0_12"/>
<evidence type="ECO:0000313" key="1">
    <source>
        <dbReference type="EMBL" id="ABZ99700.1"/>
    </source>
</evidence>
<reference evidence="1 2" key="1">
    <citation type="journal article" date="2008" name="PLoS ONE">
        <title>Genome sequence of the saprophyte Leptospira biflexa provides insights into the evolution of Leptospira and the pathogenesis of leptospirosis.</title>
        <authorList>
            <person name="Picardeau M."/>
            <person name="Bulach D.M."/>
            <person name="Bouchier C."/>
            <person name="Zuerner R.L."/>
            <person name="Zidane N."/>
            <person name="Wilson P.J."/>
            <person name="Creno S."/>
            <person name="Kuczek E.S."/>
            <person name="Bommezzadri S."/>
            <person name="Davis J.C."/>
            <person name="McGrath A."/>
            <person name="Johnson M.J."/>
            <person name="Boursaux-Eude C."/>
            <person name="Seemann T."/>
            <person name="Rouy Z."/>
            <person name="Coppel R.L."/>
            <person name="Rood J.I."/>
            <person name="Lajus A."/>
            <person name="Davies J.K."/>
            <person name="Medigue C."/>
            <person name="Adler B."/>
        </authorList>
    </citation>
    <scope>NUCLEOTIDE SEQUENCE [LARGE SCALE GENOMIC DNA]</scope>
    <source>
        <strain evidence="2">Patoc 1 / ATCC 23582 / Paris</strain>
    </source>
</reference>
<name>B0SU16_LEPBP</name>
<dbReference type="KEGG" id="lbi:LEPBI_II0165"/>
<proteinExistence type="predicted"/>
<dbReference type="Proteomes" id="UP000001847">
    <property type="component" value="Chromosome II"/>
</dbReference>
<sequence>MYLYYELGDHFQVRPSDSHRRTNTGIMDIWIVTCRDKHMDP</sequence>
<keyword evidence="2" id="KW-1185">Reference proteome</keyword>
<protein>
    <submittedName>
        <fullName evidence="1">Uncharacterized protein</fullName>
    </submittedName>
</protein>